<gene>
    <name evidence="1" type="ORF">BSU04_21095</name>
</gene>
<evidence type="ECO:0000313" key="2">
    <source>
        <dbReference type="Proteomes" id="UP000214720"/>
    </source>
</evidence>
<dbReference type="OrthoDB" id="9791262at2"/>
<dbReference type="Gene3D" id="2.60.120.620">
    <property type="entry name" value="q2cbj1_9rhob like domain"/>
    <property type="match status" value="1"/>
</dbReference>
<dbReference type="GO" id="GO:0016706">
    <property type="term" value="F:2-oxoglutarate-dependent dioxygenase activity"/>
    <property type="evidence" value="ECO:0007669"/>
    <property type="project" value="UniProtKB-ARBA"/>
</dbReference>
<comment type="caution">
    <text evidence="1">The sequence shown here is derived from an EMBL/GenBank/DDBJ whole genome shotgun (WGS) entry which is preliminary data.</text>
</comment>
<evidence type="ECO:0000313" key="1">
    <source>
        <dbReference type="EMBL" id="OXC76514.1"/>
    </source>
</evidence>
<dbReference type="PANTHER" id="PTHR20883:SF51">
    <property type="entry name" value="PHYTANOYL-COA HYDROXYLASE"/>
    <property type="match status" value="1"/>
</dbReference>
<dbReference type="EMBL" id="MTHB01000123">
    <property type="protein sequence ID" value="OXC76514.1"/>
    <property type="molecule type" value="Genomic_DNA"/>
</dbReference>
<dbReference type="InterPro" id="IPR008775">
    <property type="entry name" value="Phytyl_CoA_dOase-like"/>
</dbReference>
<dbReference type="SUPFAM" id="SSF51197">
    <property type="entry name" value="Clavaminate synthase-like"/>
    <property type="match status" value="1"/>
</dbReference>
<dbReference type="GO" id="GO:0005506">
    <property type="term" value="F:iron ion binding"/>
    <property type="evidence" value="ECO:0007669"/>
    <property type="project" value="UniProtKB-ARBA"/>
</dbReference>
<name>A0A226WZA8_CABSO</name>
<proteinExistence type="predicted"/>
<dbReference type="Pfam" id="PF05721">
    <property type="entry name" value="PhyH"/>
    <property type="match status" value="1"/>
</dbReference>
<sequence>MKLSGAQLTAYARDGFVVLPSLLSGEEVQEMKRELKRIQQIDTDHLVREKTGGIAKTIYKVHETQSPTASPVFHALSRAPRLLEPAQQLLNDPALYIHHTKCNLKTAIDGSVWQWHQDFGTWHLDGVPNPTMTTALVMLDEPTEMGGCLYFIPASHKLGSLQPAFDDATGYRFYVVPKPTMLDILSTHPKAVPIMGAPGTVVFFDANIVHSSGHNLSGDDRWQAYIVYNPVANRPADVEKPRPDYVRSTNFMPLQLGSDDILNQRHAVHDYESGLDAVR</sequence>
<organism evidence="1 2">
    <name type="scientific">Caballeronia sordidicola</name>
    <name type="common">Burkholderia sordidicola</name>
    <dbReference type="NCBI Taxonomy" id="196367"/>
    <lineage>
        <taxon>Bacteria</taxon>
        <taxon>Pseudomonadati</taxon>
        <taxon>Pseudomonadota</taxon>
        <taxon>Betaproteobacteria</taxon>
        <taxon>Burkholderiales</taxon>
        <taxon>Burkholderiaceae</taxon>
        <taxon>Caballeronia</taxon>
    </lineage>
</organism>
<dbReference type="PANTHER" id="PTHR20883">
    <property type="entry name" value="PHYTANOYL-COA DIOXYGENASE DOMAIN CONTAINING 1"/>
    <property type="match status" value="1"/>
</dbReference>
<accession>A0A226WZA8</accession>
<dbReference type="AlphaFoldDB" id="A0A226WZA8"/>
<protein>
    <submittedName>
        <fullName evidence="1">L-proline 4-hydroxylase</fullName>
    </submittedName>
</protein>
<reference evidence="2" key="1">
    <citation type="submission" date="2017-01" db="EMBL/GenBank/DDBJ databases">
        <title>Genome Analysis of Deinococcus marmoris KOPRI26562.</title>
        <authorList>
            <person name="Kim J.H."/>
            <person name="Oh H.-M."/>
        </authorList>
    </citation>
    <scope>NUCLEOTIDE SEQUENCE [LARGE SCALE GENOMIC DNA]</scope>
    <source>
        <strain evidence="2">PAMC 26633</strain>
    </source>
</reference>
<dbReference type="RefSeq" id="WP_089162258.1">
    <property type="nucleotide sequence ID" value="NZ_MTHB01000123.1"/>
</dbReference>
<dbReference type="Proteomes" id="UP000214720">
    <property type="component" value="Unassembled WGS sequence"/>
</dbReference>